<dbReference type="PANTHER" id="PTHR45632:SF17">
    <property type="entry name" value="KELCH-LIKE PROTEIN 31"/>
    <property type="match status" value="1"/>
</dbReference>
<keyword evidence="3" id="KW-1185">Reference proteome</keyword>
<name>A0ABT4RKR1_9ACTN</name>
<dbReference type="NCBIfam" id="NF012200">
    <property type="entry name" value="choice_anch_D"/>
    <property type="match status" value="1"/>
</dbReference>
<dbReference type="SUPFAM" id="SSF117281">
    <property type="entry name" value="Kelch motif"/>
    <property type="match status" value="2"/>
</dbReference>
<keyword evidence="1" id="KW-0732">Signal</keyword>
<evidence type="ECO:0000313" key="2">
    <source>
        <dbReference type="EMBL" id="MDA0139111.1"/>
    </source>
</evidence>
<dbReference type="RefSeq" id="WP_270006483.1">
    <property type="nucleotide sequence ID" value="NZ_JAPCID010000021.1"/>
</dbReference>
<evidence type="ECO:0000313" key="3">
    <source>
        <dbReference type="Proteomes" id="UP001147700"/>
    </source>
</evidence>
<feature type="chain" id="PRO_5046468623" evidence="1">
    <location>
        <begin position="22"/>
        <end position="622"/>
    </location>
</feature>
<evidence type="ECO:0000256" key="1">
    <source>
        <dbReference type="SAM" id="SignalP"/>
    </source>
</evidence>
<dbReference type="InterPro" id="IPR037293">
    <property type="entry name" value="Gal_Oxidase_central_sf"/>
</dbReference>
<dbReference type="SMART" id="SM00612">
    <property type="entry name" value="Kelch"/>
    <property type="match status" value="5"/>
</dbReference>
<dbReference type="Gene3D" id="2.60.40.10">
    <property type="entry name" value="Immunoglobulins"/>
    <property type="match status" value="1"/>
</dbReference>
<dbReference type="Pfam" id="PF01344">
    <property type="entry name" value="Kelch_1"/>
    <property type="match status" value="3"/>
</dbReference>
<accession>A0ABT4RKR1</accession>
<dbReference type="InterPro" id="IPR015915">
    <property type="entry name" value="Kelch-typ_b-propeller"/>
</dbReference>
<dbReference type="Proteomes" id="UP001147700">
    <property type="component" value="Unassembled WGS sequence"/>
</dbReference>
<dbReference type="PROSITE" id="PS00018">
    <property type="entry name" value="EF_HAND_1"/>
    <property type="match status" value="1"/>
</dbReference>
<dbReference type="PANTHER" id="PTHR45632">
    <property type="entry name" value="LD33804P"/>
    <property type="match status" value="1"/>
</dbReference>
<gene>
    <name evidence="2" type="ORF">OJ962_16540</name>
</gene>
<reference evidence="2" key="1">
    <citation type="submission" date="2022-10" db="EMBL/GenBank/DDBJ databases">
        <title>The WGS of Solirubrobacter sp. CPCC 204708.</title>
        <authorList>
            <person name="Jiang Z."/>
        </authorList>
    </citation>
    <scope>NUCLEOTIDE SEQUENCE</scope>
    <source>
        <strain evidence="2">CPCC 204708</strain>
    </source>
</reference>
<dbReference type="EMBL" id="JAPCID010000021">
    <property type="protein sequence ID" value="MDA0139111.1"/>
    <property type="molecule type" value="Genomic_DNA"/>
</dbReference>
<organism evidence="2 3">
    <name type="scientific">Solirubrobacter deserti</name>
    <dbReference type="NCBI Taxonomy" id="2282478"/>
    <lineage>
        <taxon>Bacteria</taxon>
        <taxon>Bacillati</taxon>
        <taxon>Actinomycetota</taxon>
        <taxon>Thermoleophilia</taxon>
        <taxon>Solirubrobacterales</taxon>
        <taxon>Solirubrobacteraceae</taxon>
        <taxon>Solirubrobacter</taxon>
    </lineage>
</organism>
<comment type="caution">
    <text evidence="2">The sequence shown here is derived from an EMBL/GenBank/DDBJ whole genome shotgun (WGS) entry which is preliminary data.</text>
</comment>
<dbReference type="Gene3D" id="2.120.10.80">
    <property type="entry name" value="Kelch-type beta propeller"/>
    <property type="match status" value="1"/>
</dbReference>
<feature type="signal peptide" evidence="1">
    <location>
        <begin position="1"/>
        <end position="21"/>
    </location>
</feature>
<protein>
    <submittedName>
        <fullName evidence="2">Choice-of-anchor D domain-containing protein</fullName>
    </submittedName>
</protein>
<dbReference type="InterPro" id="IPR018247">
    <property type="entry name" value="EF_Hand_1_Ca_BS"/>
</dbReference>
<sequence length="622" mass="63948">MLAVRLIAVCLALLCASAAPASATVKPGWAPTGELHFARDGHSAILLDDGRVLVAGGSGDSVSMSSAELFDPATGRWTPTGSLHTGRSFASMVKLKDGRVLIHGGGGDAYALPNAEIYDPRTGAWTKAGSMSIGRAWGTSALLPDGRVLVAGGIDWNRQYSTLAEVFDPATREWTYAGELGDPVSAPVASTLPDGRVIVTGGTRPDGATGATYRYNGGTSWTPMAPMRQRRSLHVLTPLADGRLLATAGTGDMQGSGTTEIYDPRTNAWTWAAATRNPFASSAAVALGGGFVLMTGTEDVSADEPGLLPSAQVYDPVRDVWTATEVPDPRASYFSATRLADGRVLIAGGLDARTYSPVTTAEIWTPTTTLATEPAVTFGDATVQVGVSGVVQLTNTGGLPLFIGDLTLGGAHPDDFSANGDRCRGGIAPGATCALDVRFTPSQVGVRAATLTVSANTRGAGPVVLLGGRGVTPALGPIVSPGPAPGVPATDTDADGVVDSADLCPATKGATRRAGCPTGLLADPSIAYKRVKGGIEVVAYYVKATTDATVIVRCSKGCRPTTTKGRGARRVRVSRLNGKRLANGTKITVTVSLPGRLTTTVTDSIARGRRVEGRPRCVPVGC</sequence>
<proteinExistence type="predicted"/>
<dbReference type="InterPro" id="IPR006652">
    <property type="entry name" value="Kelch_1"/>
</dbReference>
<dbReference type="Gene3D" id="2.130.10.80">
    <property type="entry name" value="Galactose oxidase/kelch, beta-propeller"/>
    <property type="match status" value="2"/>
</dbReference>
<dbReference type="InterPro" id="IPR013783">
    <property type="entry name" value="Ig-like_fold"/>
</dbReference>